<feature type="transmembrane region" description="Helical" evidence="1">
    <location>
        <begin position="49"/>
        <end position="67"/>
    </location>
</feature>
<dbReference type="EMBL" id="CP053564">
    <property type="protein sequence ID" value="QJY47358.1"/>
    <property type="molecule type" value="Genomic_DNA"/>
</dbReference>
<feature type="transmembrane region" description="Helical" evidence="1">
    <location>
        <begin position="231"/>
        <end position="250"/>
    </location>
</feature>
<keyword evidence="1" id="KW-0472">Membrane</keyword>
<proteinExistence type="predicted"/>
<dbReference type="RefSeq" id="WP_172159878.1">
    <property type="nucleotide sequence ID" value="NZ_CP053564.1"/>
</dbReference>
<evidence type="ECO:0000313" key="2">
    <source>
        <dbReference type="EMBL" id="QJY47358.1"/>
    </source>
</evidence>
<dbReference type="AlphaFoldDB" id="A0A6M6JH54"/>
<feature type="transmembrane region" description="Helical" evidence="1">
    <location>
        <begin position="79"/>
        <end position="97"/>
    </location>
</feature>
<dbReference type="Proteomes" id="UP000505377">
    <property type="component" value="Chromosome"/>
</dbReference>
<keyword evidence="1" id="KW-0812">Transmembrane</keyword>
<feature type="transmembrane region" description="Helical" evidence="1">
    <location>
        <begin position="198"/>
        <end position="219"/>
    </location>
</feature>
<evidence type="ECO:0000313" key="3">
    <source>
        <dbReference type="Proteomes" id="UP000505377"/>
    </source>
</evidence>
<sequence length="287" mass="29671">MNVLSTARRGHPGLYWWAVAMAALAVVLAVAAVVDQRTLMGAPLWFKPLKFAVSFVAYGGALAWMLGQLRVPALRRTGWVIVAASAVEMAVIVGQAARGVRSHFNDDTVGDQLLFGLMGATIVVLYLATAAIALRFLREPGRDRAAGTAIRLGLLVGLVGLGVGFVMSAIGSHAVGVADGGPGLPFVGWSTTGGDLRVAHFVGMHALQALPLLAAALAATGRFTEEARTRAVTVAALTYGAVVLLLTWQALRGQPLLAPDALTLGTLAVVVLGAAGALATGRERVPR</sequence>
<organism evidence="2 3">
    <name type="scientific">Pseudonocardia broussonetiae</name>
    <dbReference type="NCBI Taxonomy" id="2736640"/>
    <lineage>
        <taxon>Bacteria</taxon>
        <taxon>Bacillati</taxon>
        <taxon>Actinomycetota</taxon>
        <taxon>Actinomycetes</taxon>
        <taxon>Pseudonocardiales</taxon>
        <taxon>Pseudonocardiaceae</taxon>
        <taxon>Pseudonocardia</taxon>
    </lineage>
</organism>
<gene>
    <name evidence="2" type="ORF">HOP40_17365</name>
</gene>
<name>A0A6M6JH54_9PSEU</name>
<evidence type="ECO:0000256" key="1">
    <source>
        <dbReference type="SAM" id="Phobius"/>
    </source>
</evidence>
<reference evidence="2 3" key="1">
    <citation type="submission" date="2020-05" db="EMBL/GenBank/DDBJ databases">
        <authorList>
            <person name="Mo P."/>
        </authorList>
    </citation>
    <scope>NUCLEOTIDE SEQUENCE [LARGE SCALE GENOMIC DNA]</scope>
    <source>
        <strain evidence="2 3">Gen01</strain>
    </source>
</reference>
<feature type="transmembrane region" description="Helical" evidence="1">
    <location>
        <begin position="262"/>
        <end position="281"/>
    </location>
</feature>
<dbReference type="KEGG" id="pbro:HOP40_17365"/>
<protein>
    <submittedName>
        <fullName evidence="2">Uncharacterized protein</fullName>
    </submittedName>
</protein>
<feature type="transmembrane region" description="Helical" evidence="1">
    <location>
        <begin position="149"/>
        <end position="178"/>
    </location>
</feature>
<keyword evidence="3" id="KW-1185">Reference proteome</keyword>
<feature type="transmembrane region" description="Helical" evidence="1">
    <location>
        <begin position="14"/>
        <end position="34"/>
    </location>
</feature>
<feature type="transmembrane region" description="Helical" evidence="1">
    <location>
        <begin position="117"/>
        <end position="137"/>
    </location>
</feature>
<keyword evidence="1" id="KW-1133">Transmembrane helix</keyword>
<accession>A0A6M6JH54</accession>